<dbReference type="EnsemblMetazoa" id="ADIR005660-RA">
    <property type="protein sequence ID" value="ADIR005660-PA"/>
    <property type="gene ID" value="ADIR005660"/>
</dbReference>
<feature type="region of interest" description="Disordered" evidence="1">
    <location>
        <begin position="183"/>
        <end position="249"/>
    </location>
</feature>
<sequence>MQQLSAMIAQALKTAIGNASGLANGDNATPKAPTFSHPPFHASDGSTVEDYFNRLEWALKLSNIPTNKYADYAREIPYADLRKTLENHFDRKKNKFVESVKFRNIVQQKGETIAQLVLGLKQGAAYCEYDNFLDRMLIEQMLHGLEARDICDEVIAKNPSSFNDALDIVLGLEATRNTVREISTASPVTSSEATHKLGYEKPPTKRQKTFRRTAPHKQQPPATHSAFTHEQRQSASKTEKSNNAAATPCNGCGGPHLRSVCRFRNALYNTCKKMGHISKVCRSGSTPRDHLTADHVPTYHIDSVQPINSVRNSALTIKLMVDVNIDGKCTKMELDTGAPCGIMSETTLRSIKARYFLKPTDRQFTSYTGHRINCLGRLPVK</sequence>
<organism evidence="2 3">
    <name type="scientific">Anopheles dirus</name>
    <dbReference type="NCBI Taxonomy" id="7168"/>
    <lineage>
        <taxon>Eukaryota</taxon>
        <taxon>Metazoa</taxon>
        <taxon>Ecdysozoa</taxon>
        <taxon>Arthropoda</taxon>
        <taxon>Hexapoda</taxon>
        <taxon>Insecta</taxon>
        <taxon>Pterygota</taxon>
        <taxon>Neoptera</taxon>
        <taxon>Endopterygota</taxon>
        <taxon>Diptera</taxon>
        <taxon>Nematocera</taxon>
        <taxon>Culicoidea</taxon>
        <taxon>Culicidae</taxon>
        <taxon>Anophelinae</taxon>
        <taxon>Anopheles</taxon>
    </lineage>
</organism>
<feature type="compositionally biased region" description="Basic residues" evidence="1">
    <location>
        <begin position="204"/>
        <end position="215"/>
    </location>
</feature>
<dbReference type="PANTHER" id="PTHR37984">
    <property type="entry name" value="PROTEIN CBG26694"/>
    <property type="match status" value="1"/>
</dbReference>
<protein>
    <recommendedName>
        <fullName evidence="4">Peptidase A2 domain-containing protein</fullName>
    </recommendedName>
</protein>
<accession>A0A182NDE6</accession>
<evidence type="ECO:0000313" key="3">
    <source>
        <dbReference type="Proteomes" id="UP000075884"/>
    </source>
</evidence>
<proteinExistence type="predicted"/>
<reference evidence="3" key="1">
    <citation type="submission" date="2013-03" db="EMBL/GenBank/DDBJ databases">
        <title>The Genome Sequence of Anopheles dirus WRAIR2.</title>
        <authorList>
            <consortium name="The Broad Institute Genomics Platform"/>
            <person name="Neafsey D.E."/>
            <person name="Walton C."/>
            <person name="Walker B."/>
            <person name="Young S.K."/>
            <person name="Zeng Q."/>
            <person name="Gargeya S."/>
            <person name="Fitzgerald M."/>
            <person name="Haas B."/>
            <person name="Abouelleil A."/>
            <person name="Allen A.W."/>
            <person name="Alvarado L."/>
            <person name="Arachchi H.M."/>
            <person name="Berlin A.M."/>
            <person name="Chapman S.B."/>
            <person name="Gainer-Dewar J."/>
            <person name="Goldberg J."/>
            <person name="Griggs A."/>
            <person name="Gujja S."/>
            <person name="Hansen M."/>
            <person name="Howarth C."/>
            <person name="Imamovic A."/>
            <person name="Ireland A."/>
            <person name="Larimer J."/>
            <person name="McCowan C."/>
            <person name="Murphy C."/>
            <person name="Pearson M."/>
            <person name="Poon T.W."/>
            <person name="Priest M."/>
            <person name="Roberts A."/>
            <person name="Saif S."/>
            <person name="Shea T."/>
            <person name="Sisk P."/>
            <person name="Sykes S."/>
            <person name="Wortman J."/>
            <person name="Nusbaum C."/>
            <person name="Birren B."/>
        </authorList>
    </citation>
    <scope>NUCLEOTIDE SEQUENCE [LARGE SCALE GENOMIC DNA]</scope>
    <source>
        <strain evidence="3">WRAIR2</strain>
    </source>
</reference>
<dbReference type="AlphaFoldDB" id="A0A182NDE6"/>
<evidence type="ECO:0000256" key="1">
    <source>
        <dbReference type="SAM" id="MobiDB-lite"/>
    </source>
</evidence>
<dbReference type="InterPro" id="IPR050951">
    <property type="entry name" value="Retrovirus_Pol_polyprotein"/>
</dbReference>
<feature type="compositionally biased region" description="Basic and acidic residues" evidence="1">
    <location>
        <begin position="227"/>
        <end position="240"/>
    </location>
</feature>
<name>A0A182NDE6_9DIPT</name>
<dbReference type="PANTHER" id="PTHR37984:SF13">
    <property type="entry name" value="RIBONUCLEASE H"/>
    <property type="match status" value="1"/>
</dbReference>
<dbReference type="STRING" id="7168.A0A182NDE6"/>
<feature type="compositionally biased region" description="Polar residues" evidence="1">
    <location>
        <begin position="183"/>
        <end position="192"/>
    </location>
</feature>
<keyword evidence="3" id="KW-1185">Reference proteome</keyword>
<feature type="compositionally biased region" description="Basic and acidic residues" evidence="1">
    <location>
        <begin position="193"/>
        <end position="203"/>
    </location>
</feature>
<reference evidence="2" key="2">
    <citation type="submission" date="2020-05" db="UniProtKB">
        <authorList>
            <consortium name="EnsemblMetazoa"/>
        </authorList>
    </citation>
    <scope>IDENTIFICATION</scope>
    <source>
        <strain evidence="2">WRAIR2</strain>
    </source>
</reference>
<evidence type="ECO:0000313" key="2">
    <source>
        <dbReference type="EnsemblMetazoa" id="ADIR005660-PA"/>
    </source>
</evidence>
<evidence type="ECO:0008006" key="4">
    <source>
        <dbReference type="Google" id="ProtNLM"/>
    </source>
</evidence>
<dbReference type="VEuPathDB" id="VectorBase:ADIR005660"/>
<dbReference type="Proteomes" id="UP000075884">
    <property type="component" value="Unassembled WGS sequence"/>
</dbReference>